<dbReference type="EMBL" id="SWLG01000030">
    <property type="protein sequence ID" value="TLS35068.1"/>
    <property type="molecule type" value="Genomic_DNA"/>
</dbReference>
<dbReference type="PROSITE" id="PS50846">
    <property type="entry name" value="HMA_2"/>
    <property type="match status" value="1"/>
</dbReference>
<keyword evidence="4" id="KW-1185">Reference proteome</keyword>
<dbReference type="Gene3D" id="3.30.70.100">
    <property type="match status" value="1"/>
</dbReference>
<comment type="caution">
    <text evidence="3">The sequence shown here is derived from an EMBL/GenBank/DDBJ whole genome shotgun (WGS) entry which is preliminary data.</text>
</comment>
<feature type="signal peptide" evidence="1">
    <location>
        <begin position="1"/>
        <end position="30"/>
    </location>
</feature>
<organism evidence="3 4">
    <name type="scientific">Exobacillus caeni</name>
    <dbReference type="NCBI Taxonomy" id="2574798"/>
    <lineage>
        <taxon>Bacteria</taxon>
        <taxon>Bacillati</taxon>
        <taxon>Bacillota</taxon>
        <taxon>Bacilli</taxon>
        <taxon>Bacillales</taxon>
        <taxon>Guptibacillaceae</taxon>
        <taxon>Exobacillus</taxon>
    </lineage>
</organism>
<evidence type="ECO:0000259" key="2">
    <source>
        <dbReference type="PROSITE" id="PS50846"/>
    </source>
</evidence>
<keyword evidence="1" id="KW-0732">Signal</keyword>
<dbReference type="Pfam" id="PF00403">
    <property type="entry name" value="HMA"/>
    <property type="match status" value="1"/>
</dbReference>
<feature type="domain" description="HMA" evidence="2">
    <location>
        <begin position="33"/>
        <end position="99"/>
    </location>
</feature>
<proteinExistence type="predicted"/>
<accession>A0A5R9F0V9</accession>
<dbReference type="InterPro" id="IPR006121">
    <property type="entry name" value="HMA_dom"/>
</dbReference>
<dbReference type="RefSeq" id="WP_138129524.1">
    <property type="nucleotide sequence ID" value="NZ_SWLG01000030.1"/>
</dbReference>
<dbReference type="OrthoDB" id="2973698at2"/>
<evidence type="ECO:0000313" key="4">
    <source>
        <dbReference type="Proteomes" id="UP000308230"/>
    </source>
</evidence>
<gene>
    <name evidence="3" type="ORF">FCL54_22365</name>
</gene>
<feature type="chain" id="PRO_5024280502" description="HMA domain-containing protein" evidence="1">
    <location>
        <begin position="31"/>
        <end position="102"/>
    </location>
</feature>
<dbReference type="InterPro" id="IPR036163">
    <property type="entry name" value="HMA_dom_sf"/>
</dbReference>
<dbReference type="AlphaFoldDB" id="A0A5R9F0V9"/>
<dbReference type="CDD" id="cd00371">
    <property type="entry name" value="HMA"/>
    <property type="match status" value="1"/>
</dbReference>
<evidence type="ECO:0000256" key="1">
    <source>
        <dbReference type="SAM" id="SignalP"/>
    </source>
</evidence>
<dbReference type="SUPFAM" id="SSF55008">
    <property type="entry name" value="HMA, heavy metal-associated domain"/>
    <property type="match status" value="1"/>
</dbReference>
<sequence length="102" mass="11374">MKRFSLILFTLCIAFLAAGILINNNQDALADDGRVIFSGVDLSCDGCQSQMETSLDKIIGIQNYEIDAESKSVTVWFDNEVMKPEWINKSLEAAGFYPKSMK</sequence>
<dbReference type="GO" id="GO:0046872">
    <property type="term" value="F:metal ion binding"/>
    <property type="evidence" value="ECO:0007669"/>
    <property type="project" value="InterPro"/>
</dbReference>
<evidence type="ECO:0000313" key="3">
    <source>
        <dbReference type="EMBL" id="TLS35068.1"/>
    </source>
</evidence>
<name>A0A5R9F0V9_9BACL</name>
<protein>
    <recommendedName>
        <fullName evidence="2">HMA domain-containing protein</fullName>
    </recommendedName>
</protein>
<reference evidence="3 4" key="1">
    <citation type="submission" date="2019-04" db="EMBL/GenBank/DDBJ databases">
        <title>Bacillus caeni sp. nov., a bacterium isolated from mangrove sediment.</title>
        <authorList>
            <person name="Huang H."/>
            <person name="Mo K."/>
            <person name="Hu Y."/>
        </authorList>
    </citation>
    <scope>NUCLEOTIDE SEQUENCE [LARGE SCALE GENOMIC DNA]</scope>
    <source>
        <strain evidence="3 4">HB172195</strain>
    </source>
</reference>
<dbReference type="Proteomes" id="UP000308230">
    <property type="component" value="Unassembled WGS sequence"/>
</dbReference>